<organism evidence="1 2">
    <name type="scientific">Vallitalea pronyensis</name>
    <dbReference type="NCBI Taxonomy" id="1348613"/>
    <lineage>
        <taxon>Bacteria</taxon>
        <taxon>Bacillati</taxon>
        <taxon>Bacillota</taxon>
        <taxon>Clostridia</taxon>
        <taxon>Lachnospirales</taxon>
        <taxon>Vallitaleaceae</taxon>
        <taxon>Vallitalea</taxon>
    </lineage>
</organism>
<proteinExistence type="predicted"/>
<gene>
    <name evidence="1" type="ORF">HZI73_12800</name>
</gene>
<protein>
    <submittedName>
        <fullName evidence="1">Uncharacterized protein</fullName>
    </submittedName>
</protein>
<sequence length="276" mass="32673">MHVNDRGTIYYGTDIKYIEELDKEGLTKPRCRDEQYISVSISGYKSAIPITHPELIDMARVYSQEMQICTLKDQKLYFKTGYENTLTYIEGFGPNPSQYLKSYYGLVVNNRTANTMTAVLNHSAHEALVQPEKARTFEYMSSALHGFIAHIVPDMIEGWIVPEQRYHSINELMDKGKIRRLKLWKDTDFKPIQYDMGRKVMYGLFPTNIDMYVRHISRNKYYAQTRINHLKSILRLFSDINWHMPLDKLEQQLEAWLHKHKDSIIWNSEEQCYLWN</sequence>
<reference evidence="1" key="1">
    <citation type="submission" date="2020-07" db="EMBL/GenBank/DDBJ databases">
        <title>Vallitalea pronyensis genome.</title>
        <authorList>
            <person name="Postec A."/>
        </authorList>
    </citation>
    <scope>NUCLEOTIDE SEQUENCE</scope>
    <source>
        <strain evidence="1">FatNI3</strain>
    </source>
</reference>
<evidence type="ECO:0000313" key="1">
    <source>
        <dbReference type="EMBL" id="QUI23111.1"/>
    </source>
</evidence>
<dbReference type="KEGG" id="vpy:HZI73_12800"/>
<dbReference type="Proteomes" id="UP000683246">
    <property type="component" value="Chromosome"/>
</dbReference>
<accession>A0A8J8SH05</accession>
<keyword evidence="2" id="KW-1185">Reference proteome</keyword>
<dbReference type="EMBL" id="CP058649">
    <property type="protein sequence ID" value="QUI23111.1"/>
    <property type="molecule type" value="Genomic_DNA"/>
</dbReference>
<dbReference type="AlphaFoldDB" id="A0A8J8SH05"/>
<name>A0A8J8SH05_9FIRM</name>
<dbReference type="RefSeq" id="WP_212698611.1">
    <property type="nucleotide sequence ID" value="NZ_CP058649.1"/>
</dbReference>
<evidence type="ECO:0000313" key="2">
    <source>
        <dbReference type="Proteomes" id="UP000683246"/>
    </source>
</evidence>